<feature type="compositionally biased region" description="Polar residues" evidence="1">
    <location>
        <begin position="1"/>
        <end position="10"/>
    </location>
</feature>
<keyword evidence="3" id="KW-1185">Reference proteome</keyword>
<reference evidence="2 3" key="1">
    <citation type="submission" date="2024-01" db="EMBL/GenBank/DDBJ databases">
        <title>The genomes of 5 underutilized Papilionoideae crops provide insights into root nodulation and disease resistanc.</title>
        <authorList>
            <person name="Jiang F."/>
        </authorList>
    </citation>
    <scope>NUCLEOTIDE SEQUENCE [LARGE SCALE GENOMIC DNA]</scope>
    <source>
        <strain evidence="2">LVBAO_FW01</strain>
        <tissue evidence="2">Leaves</tissue>
    </source>
</reference>
<name>A0AAN9LYM0_CANGL</name>
<feature type="region of interest" description="Disordered" evidence="1">
    <location>
        <begin position="1"/>
        <end position="46"/>
    </location>
</feature>
<sequence>MQGGSHASSQPKPPHVPIAKASWTSRRSTKRASEPPSLTMSRRVYNPQAAKTSRLVALSICTYLSSMNVPNQSQHYYTLGYLVNSRSRDIEEKNLKLKQLMHDL</sequence>
<evidence type="ECO:0000313" key="2">
    <source>
        <dbReference type="EMBL" id="KAK7344865.1"/>
    </source>
</evidence>
<dbReference type="Proteomes" id="UP001367508">
    <property type="component" value="Unassembled WGS sequence"/>
</dbReference>
<accession>A0AAN9LYM0</accession>
<evidence type="ECO:0000256" key="1">
    <source>
        <dbReference type="SAM" id="MobiDB-lite"/>
    </source>
</evidence>
<comment type="caution">
    <text evidence="2">The sequence shown here is derived from an EMBL/GenBank/DDBJ whole genome shotgun (WGS) entry which is preliminary data.</text>
</comment>
<gene>
    <name evidence="2" type="ORF">VNO77_15048</name>
</gene>
<dbReference type="AlphaFoldDB" id="A0AAN9LYM0"/>
<dbReference type="EMBL" id="JAYMYQ010000003">
    <property type="protein sequence ID" value="KAK7344865.1"/>
    <property type="molecule type" value="Genomic_DNA"/>
</dbReference>
<evidence type="ECO:0000313" key="3">
    <source>
        <dbReference type="Proteomes" id="UP001367508"/>
    </source>
</evidence>
<proteinExistence type="predicted"/>
<protein>
    <submittedName>
        <fullName evidence="2">Uncharacterized protein</fullName>
    </submittedName>
</protein>
<organism evidence="2 3">
    <name type="scientific">Canavalia gladiata</name>
    <name type="common">Sword bean</name>
    <name type="synonym">Dolichos gladiatus</name>
    <dbReference type="NCBI Taxonomy" id="3824"/>
    <lineage>
        <taxon>Eukaryota</taxon>
        <taxon>Viridiplantae</taxon>
        <taxon>Streptophyta</taxon>
        <taxon>Embryophyta</taxon>
        <taxon>Tracheophyta</taxon>
        <taxon>Spermatophyta</taxon>
        <taxon>Magnoliopsida</taxon>
        <taxon>eudicotyledons</taxon>
        <taxon>Gunneridae</taxon>
        <taxon>Pentapetalae</taxon>
        <taxon>rosids</taxon>
        <taxon>fabids</taxon>
        <taxon>Fabales</taxon>
        <taxon>Fabaceae</taxon>
        <taxon>Papilionoideae</taxon>
        <taxon>50 kb inversion clade</taxon>
        <taxon>NPAAA clade</taxon>
        <taxon>indigoferoid/millettioid clade</taxon>
        <taxon>Phaseoleae</taxon>
        <taxon>Canavalia</taxon>
    </lineage>
</organism>